<name>A0A6C0JHJ4_9ZZZZ</name>
<dbReference type="EMBL" id="MN740400">
    <property type="protein sequence ID" value="QHU04431.1"/>
    <property type="molecule type" value="Genomic_DNA"/>
</dbReference>
<accession>A0A6C0JHJ4</accession>
<reference evidence="1" key="1">
    <citation type="journal article" date="2020" name="Nature">
        <title>Giant virus diversity and host interactions through global metagenomics.</title>
        <authorList>
            <person name="Schulz F."/>
            <person name="Roux S."/>
            <person name="Paez-Espino D."/>
            <person name="Jungbluth S."/>
            <person name="Walsh D.A."/>
            <person name="Denef V.J."/>
            <person name="McMahon K.D."/>
            <person name="Konstantinidis K.T."/>
            <person name="Eloe-Fadrosh E.A."/>
            <person name="Kyrpides N.C."/>
            <person name="Woyke T."/>
        </authorList>
    </citation>
    <scope>NUCLEOTIDE SEQUENCE</scope>
    <source>
        <strain evidence="1">GVMAG-M-3300027708-39</strain>
    </source>
</reference>
<evidence type="ECO:0000313" key="1">
    <source>
        <dbReference type="EMBL" id="QHU04431.1"/>
    </source>
</evidence>
<dbReference type="AlphaFoldDB" id="A0A6C0JHJ4"/>
<proteinExistence type="predicted"/>
<protein>
    <submittedName>
        <fullName evidence="1">Uncharacterized protein</fullName>
    </submittedName>
</protein>
<organism evidence="1">
    <name type="scientific">viral metagenome</name>
    <dbReference type="NCBI Taxonomy" id="1070528"/>
    <lineage>
        <taxon>unclassified sequences</taxon>
        <taxon>metagenomes</taxon>
        <taxon>organismal metagenomes</taxon>
    </lineage>
</organism>
<sequence>MAGRPRIVRSIKSYINYVDNRSDSGPMKIGTAPSVGVTHYYWHNLQCYANQTAGKPKKSYKNMVFLGINPAQTPVREGFTQSCNYNYSYVPNRVLPNYFADYNKKYHNHFYRPYLPNKEDAELLDFRQKYTDAYNSYLNKKYIGMNR</sequence>